<dbReference type="GO" id="GO:0031411">
    <property type="term" value="C:gas vesicle"/>
    <property type="evidence" value="ECO:0007669"/>
    <property type="project" value="UniProtKB-SubCell"/>
</dbReference>
<dbReference type="OrthoDB" id="1448580at2"/>
<reference evidence="4 5" key="1">
    <citation type="submission" date="2019-03" db="EMBL/GenBank/DDBJ databases">
        <title>Genomic Encyclopedia of Type Strains, Phase IV (KMG-IV): sequencing the most valuable type-strain genomes for metagenomic binning, comparative biology and taxonomic classification.</title>
        <authorList>
            <person name="Goeker M."/>
        </authorList>
    </citation>
    <scope>NUCLEOTIDE SEQUENCE [LARGE SCALE GENOMIC DNA]</scope>
    <source>
        <strain evidence="4 5">LX-B</strain>
    </source>
</reference>
<dbReference type="InterPro" id="IPR007805">
    <property type="entry name" value="GvpK"/>
</dbReference>
<dbReference type="AlphaFoldDB" id="A0A4R1QTG1"/>
<evidence type="ECO:0000256" key="1">
    <source>
        <dbReference type="ARBA" id="ARBA00022987"/>
    </source>
</evidence>
<accession>A0A4R1QTG1</accession>
<comment type="similarity">
    <text evidence="3">Belongs to the gas vesicle GvpK family.</text>
</comment>
<dbReference type="GO" id="GO:0031412">
    <property type="term" value="P:gas vesicle organization"/>
    <property type="evidence" value="ECO:0007669"/>
    <property type="project" value="InterPro"/>
</dbReference>
<evidence type="ECO:0000313" key="4">
    <source>
        <dbReference type="EMBL" id="TCL56797.1"/>
    </source>
</evidence>
<organism evidence="4 5">
    <name type="scientific">Hydrogenispora ethanolica</name>
    <dbReference type="NCBI Taxonomy" id="1082276"/>
    <lineage>
        <taxon>Bacteria</taxon>
        <taxon>Bacillati</taxon>
        <taxon>Bacillota</taxon>
        <taxon>Hydrogenispora</taxon>
    </lineage>
</organism>
<dbReference type="RefSeq" id="WP_132017243.1">
    <property type="nucleotide sequence ID" value="NZ_SLUN01000048.1"/>
</dbReference>
<dbReference type="Proteomes" id="UP000295008">
    <property type="component" value="Unassembled WGS sequence"/>
</dbReference>
<dbReference type="PANTHER" id="PTHR40137">
    <property type="entry name" value="PROTEIN GVPK 1"/>
    <property type="match status" value="1"/>
</dbReference>
<evidence type="ECO:0000313" key="5">
    <source>
        <dbReference type="Proteomes" id="UP000295008"/>
    </source>
</evidence>
<protein>
    <submittedName>
        <fullName evidence="4">Gas vesicle protein GvpK</fullName>
    </submittedName>
</protein>
<dbReference type="EMBL" id="SLUN01000048">
    <property type="protein sequence ID" value="TCL56797.1"/>
    <property type="molecule type" value="Genomic_DNA"/>
</dbReference>
<sequence>MPVEVDADNLKQGLLGLVIALVEIISEVLKAQAIKRITGGRLSDESIERLGQGIMDIEETIERIKQEQGLEQSVSDIRNQLDDVIDQILDTIVIPIDTNNPI</sequence>
<comment type="subcellular location">
    <subcellularLocation>
        <location evidence="2">Gas vesicle</location>
    </subcellularLocation>
</comment>
<evidence type="ECO:0000256" key="3">
    <source>
        <dbReference type="ARBA" id="ARBA00035659"/>
    </source>
</evidence>
<keyword evidence="1" id="KW-0304">Gas vesicle</keyword>
<comment type="caution">
    <text evidence="4">The sequence shown here is derived from an EMBL/GenBank/DDBJ whole genome shotgun (WGS) entry which is preliminary data.</text>
</comment>
<keyword evidence="5" id="KW-1185">Reference proteome</keyword>
<dbReference type="Pfam" id="PF05121">
    <property type="entry name" value="GvpK"/>
    <property type="match status" value="1"/>
</dbReference>
<proteinExistence type="inferred from homology"/>
<dbReference type="PANTHER" id="PTHR40137:SF2">
    <property type="entry name" value="PROTEIN GVPK 1"/>
    <property type="match status" value="1"/>
</dbReference>
<evidence type="ECO:0000256" key="2">
    <source>
        <dbReference type="ARBA" id="ARBA00035108"/>
    </source>
</evidence>
<gene>
    <name evidence="4" type="ORF">EDC14_104810</name>
</gene>
<name>A0A4R1QTG1_HYDET</name>